<keyword evidence="4" id="KW-1133">Transmembrane helix</keyword>
<dbReference type="GO" id="GO:0005886">
    <property type="term" value="C:plasma membrane"/>
    <property type="evidence" value="ECO:0007669"/>
    <property type="project" value="UniProtKB-SubCell"/>
</dbReference>
<evidence type="ECO:0000256" key="4">
    <source>
        <dbReference type="ARBA" id="ARBA00022989"/>
    </source>
</evidence>
<evidence type="ECO:0000256" key="5">
    <source>
        <dbReference type="ARBA" id="ARBA00023136"/>
    </source>
</evidence>
<keyword evidence="3" id="KW-0812">Transmembrane</keyword>
<protein>
    <submittedName>
        <fullName evidence="6">Uncharacterized protein</fullName>
    </submittedName>
</protein>
<dbReference type="Proteomes" id="UP000009144">
    <property type="component" value="Chromosome"/>
</dbReference>
<evidence type="ECO:0000256" key="3">
    <source>
        <dbReference type="ARBA" id="ARBA00022692"/>
    </source>
</evidence>
<accession>I1XFW9</accession>
<dbReference type="HOGENOM" id="CLU_2666895_0_0_6"/>
<evidence type="ECO:0000256" key="2">
    <source>
        <dbReference type="ARBA" id="ARBA00022475"/>
    </source>
</evidence>
<dbReference type="AlphaFoldDB" id="I1XFW9"/>
<dbReference type="Pfam" id="PF03626">
    <property type="entry name" value="COX4_pro"/>
    <property type="match status" value="1"/>
</dbReference>
<dbReference type="InterPro" id="IPR005171">
    <property type="entry name" value="Cyt_c_oxidase_su4_prok"/>
</dbReference>
<evidence type="ECO:0000256" key="1">
    <source>
        <dbReference type="ARBA" id="ARBA00004651"/>
    </source>
</evidence>
<dbReference type="KEGG" id="mej:Q7A_437"/>
<dbReference type="EMBL" id="CP003390">
    <property type="protein sequence ID" value="AFI83288.1"/>
    <property type="molecule type" value="Genomic_DNA"/>
</dbReference>
<reference evidence="6 7" key="1">
    <citation type="journal article" date="2012" name="J. Bacteriol.">
        <title>Complete genome sequences of Methylophaga sp. strain JAM1 and Methylophaga sp. strain JAM7.</title>
        <authorList>
            <person name="Villeneuve C."/>
            <person name="Martineau C."/>
            <person name="Mauffrey F."/>
            <person name="Villemur R."/>
        </authorList>
    </citation>
    <scope>NUCLEOTIDE SEQUENCE [LARGE SCALE GENOMIC DNA]</scope>
    <source>
        <strain evidence="6 7">JAM1</strain>
    </source>
</reference>
<reference evidence="6 7" key="2">
    <citation type="journal article" date="2013" name="Int. J. Syst. Evol. Microbiol.">
        <title>Methylophaga nitratireducenticrescens sp. nov. and Methylophaga frappieri sp. nov., isolated from the biofilm of the methanol-fed denitrification system treating the seawater at the Montreal Biodome.</title>
        <authorList>
            <person name="Villeneuve C."/>
            <person name="Martineau C."/>
            <person name="Mauffrey F."/>
            <person name="Villemur R."/>
        </authorList>
    </citation>
    <scope>NUCLEOTIDE SEQUENCE [LARGE SCALE GENOMIC DNA]</scope>
    <source>
        <strain evidence="6 7">JAM1</strain>
    </source>
</reference>
<keyword evidence="7" id="KW-1185">Reference proteome</keyword>
<name>I1XFW9_METNJ</name>
<evidence type="ECO:0000313" key="7">
    <source>
        <dbReference type="Proteomes" id="UP000009144"/>
    </source>
</evidence>
<proteinExistence type="predicted"/>
<sequence length="75" mass="8874">MKLWFYWLFLITATGMMAAFNIKSFQLLILLLTIVKLLTICEVFMEMNHAPTLWRSAMQLYSVMLPVTCFFIINF</sequence>
<keyword evidence="5" id="KW-0472">Membrane</keyword>
<organism evidence="6 7">
    <name type="scientific">Methylophaga nitratireducenticrescens</name>
    <dbReference type="NCBI Taxonomy" id="754476"/>
    <lineage>
        <taxon>Bacteria</taxon>
        <taxon>Pseudomonadati</taxon>
        <taxon>Pseudomonadota</taxon>
        <taxon>Gammaproteobacteria</taxon>
        <taxon>Thiotrichales</taxon>
        <taxon>Piscirickettsiaceae</taxon>
        <taxon>Methylophaga</taxon>
    </lineage>
</organism>
<keyword evidence="2" id="KW-1003">Cell membrane</keyword>
<gene>
    <name evidence="6" type="ordered locus">Q7A_437</name>
</gene>
<evidence type="ECO:0000313" key="6">
    <source>
        <dbReference type="EMBL" id="AFI83288.1"/>
    </source>
</evidence>
<dbReference type="STRING" id="754476.Q7A_437"/>
<dbReference type="RefSeq" id="WP_014705663.1">
    <property type="nucleotide sequence ID" value="NC_017857.3"/>
</dbReference>
<comment type="subcellular location">
    <subcellularLocation>
        <location evidence="1">Cell membrane</location>
        <topology evidence="1">Multi-pass membrane protein</topology>
    </subcellularLocation>
</comment>